<dbReference type="Gene3D" id="3.40.140.10">
    <property type="entry name" value="Cytidine Deaminase, domain 2"/>
    <property type="match status" value="1"/>
</dbReference>
<dbReference type="GO" id="GO:0008835">
    <property type="term" value="F:diaminohydroxyphosphoribosylaminopyrimidine deaminase activity"/>
    <property type="evidence" value="ECO:0007669"/>
    <property type="project" value="TreeGrafter"/>
</dbReference>
<organism evidence="2 3">
    <name type="scientific">Dimargaris cristalligena</name>
    <dbReference type="NCBI Taxonomy" id="215637"/>
    <lineage>
        <taxon>Eukaryota</taxon>
        <taxon>Fungi</taxon>
        <taxon>Fungi incertae sedis</taxon>
        <taxon>Zoopagomycota</taxon>
        <taxon>Kickxellomycotina</taxon>
        <taxon>Dimargaritomycetes</taxon>
        <taxon>Dimargaritales</taxon>
        <taxon>Dimargaritaceae</taxon>
        <taxon>Dimargaris</taxon>
    </lineage>
</organism>
<dbReference type="GO" id="GO:0006139">
    <property type="term" value="P:nucleobase-containing compound metabolic process"/>
    <property type="evidence" value="ECO:0007669"/>
    <property type="project" value="UniProtKB-ARBA"/>
</dbReference>
<dbReference type="InterPro" id="IPR016193">
    <property type="entry name" value="Cytidine_deaminase-like"/>
</dbReference>
<reference evidence="3" key="1">
    <citation type="journal article" date="2018" name="Nat. Microbiol.">
        <title>Leveraging single-cell genomics to expand the fungal tree of life.</title>
        <authorList>
            <person name="Ahrendt S.R."/>
            <person name="Quandt C.A."/>
            <person name="Ciobanu D."/>
            <person name="Clum A."/>
            <person name="Salamov A."/>
            <person name="Andreopoulos B."/>
            <person name="Cheng J.F."/>
            <person name="Woyke T."/>
            <person name="Pelin A."/>
            <person name="Henrissat B."/>
            <person name="Reynolds N.K."/>
            <person name="Benny G.L."/>
            <person name="Smith M.E."/>
            <person name="James T.Y."/>
            <person name="Grigoriev I.V."/>
        </authorList>
    </citation>
    <scope>NUCLEOTIDE SEQUENCE [LARGE SCALE GENOMIC DNA]</scope>
    <source>
        <strain evidence="3">RSA 468</strain>
    </source>
</reference>
<dbReference type="STRING" id="215637.A0A4Q0A2L1"/>
<dbReference type="AlphaFoldDB" id="A0A4Q0A2L1"/>
<evidence type="ECO:0000259" key="1">
    <source>
        <dbReference type="PROSITE" id="PS51747"/>
    </source>
</evidence>
<dbReference type="OrthoDB" id="252265at2759"/>
<evidence type="ECO:0000313" key="3">
    <source>
        <dbReference type="Proteomes" id="UP000268162"/>
    </source>
</evidence>
<dbReference type="Pfam" id="PF18785">
    <property type="entry name" value="Inv-AAD"/>
    <property type="match status" value="1"/>
</dbReference>
<evidence type="ECO:0000313" key="2">
    <source>
        <dbReference type="EMBL" id="RKP40324.1"/>
    </source>
</evidence>
<dbReference type="PANTHER" id="PTHR11079">
    <property type="entry name" value="CYTOSINE DEAMINASE FAMILY MEMBER"/>
    <property type="match status" value="1"/>
</dbReference>
<dbReference type="EMBL" id="ML002214">
    <property type="protein sequence ID" value="RKP40324.1"/>
    <property type="molecule type" value="Genomic_DNA"/>
</dbReference>
<sequence length="164" mass="17649">MATPYTPRDIEFLKLAIAEAHKSVPVESAYCVGAVLVSGGDDKEPRVLATGFSRELPGNTHAEECALQKAGDTATRSNNSTPQFPGATMYTTMEPCSRRLSGNVPCCQRLIEARVARVVLGVKEPPNFVQCEGLSLLEKGGIEVVYIPGYEKECLAPNAHIISQ</sequence>
<dbReference type="Proteomes" id="UP000268162">
    <property type="component" value="Unassembled WGS sequence"/>
</dbReference>
<dbReference type="InterPro" id="IPR002125">
    <property type="entry name" value="CMP_dCMP_dom"/>
</dbReference>
<feature type="domain" description="CMP/dCMP-type deaminase" evidence="1">
    <location>
        <begin position="7"/>
        <end position="144"/>
    </location>
</feature>
<dbReference type="SUPFAM" id="SSF53927">
    <property type="entry name" value="Cytidine deaminase-like"/>
    <property type="match status" value="1"/>
</dbReference>
<keyword evidence="3" id="KW-1185">Reference proteome</keyword>
<dbReference type="PROSITE" id="PS51747">
    <property type="entry name" value="CYT_DCMP_DEAMINASES_2"/>
    <property type="match status" value="1"/>
</dbReference>
<gene>
    <name evidence="2" type="ORF">BJ085DRAFT_37582</name>
</gene>
<dbReference type="PANTHER" id="PTHR11079:SF162">
    <property type="entry name" value="RIBOFLAVIN BIOSYNTHESIS PROTEIN PYRD, CHLOROPLASTIC"/>
    <property type="match status" value="1"/>
</dbReference>
<name>A0A4Q0A2L1_9FUNG</name>
<accession>A0A4Q0A2L1</accession>
<protein>
    <submittedName>
        <fullName evidence="2">Cytidine deaminase-like protein</fullName>
    </submittedName>
</protein>
<proteinExistence type="predicted"/>